<accession>A0A841K579</accession>
<name>A0A841K579_9BACT</name>
<sequence length="222" mass="24013">MTPVTIAPERLPQRRRIGAGTILLAIFLGLLIGAGALAIFVREATFGIWDKVATRVTGRALSIDTSQPTIVDKIQRLARLESVTYSMDKMVEGDRTSAILPDFLVGDKLLLNVHGQAVAGIDLSQLKSSDVVVRGRSVTVHLPPAQIFIVALDDSKTRVFSRATGFFVQADPNLETEVRAKAEEQLRESAQAGGILQTAHQNAASTLTKLLLSLGFEQVRVD</sequence>
<proteinExistence type="predicted"/>
<keyword evidence="3" id="KW-1185">Reference proteome</keyword>
<keyword evidence="1" id="KW-1133">Transmembrane helix</keyword>
<organism evidence="2 3">
    <name type="scientific">Silvibacterium bohemicum</name>
    <dbReference type="NCBI Taxonomy" id="1577686"/>
    <lineage>
        <taxon>Bacteria</taxon>
        <taxon>Pseudomonadati</taxon>
        <taxon>Acidobacteriota</taxon>
        <taxon>Terriglobia</taxon>
        <taxon>Terriglobales</taxon>
        <taxon>Acidobacteriaceae</taxon>
        <taxon>Silvibacterium</taxon>
    </lineage>
</organism>
<evidence type="ECO:0000256" key="1">
    <source>
        <dbReference type="SAM" id="Phobius"/>
    </source>
</evidence>
<gene>
    <name evidence="2" type="ORF">HNQ77_004263</name>
</gene>
<reference evidence="2 3" key="1">
    <citation type="submission" date="2020-08" db="EMBL/GenBank/DDBJ databases">
        <title>Genomic Encyclopedia of Type Strains, Phase IV (KMG-IV): sequencing the most valuable type-strain genomes for metagenomic binning, comparative biology and taxonomic classification.</title>
        <authorList>
            <person name="Goeker M."/>
        </authorList>
    </citation>
    <scope>NUCLEOTIDE SEQUENCE [LARGE SCALE GENOMIC DNA]</scope>
    <source>
        <strain evidence="2 3">DSM 103733</strain>
    </source>
</reference>
<keyword evidence="1" id="KW-0812">Transmembrane</keyword>
<evidence type="ECO:0000313" key="3">
    <source>
        <dbReference type="Proteomes" id="UP000538666"/>
    </source>
</evidence>
<protein>
    <recommendedName>
        <fullName evidence="4">DUF4230 domain-containing protein</fullName>
    </recommendedName>
</protein>
<dbReference type="EMBL" id="JACHEK010000009">
    <property type="protein sequence ID" value="MBB6146291.1"/>
    <property type="molecule type" value="Genomic_DNA"/>
</dbReference>
<dbReference type="Proteomes" id="UP000538666">
    <property type="component" value="Unassembled WGS sequence"/>
</dbReference>
<dbReference type="InterPro" id="IPR025324">
    <property type="entry name" value="DUF4230"/>
</dbReference>
<evidence type="ECO:0008006" key="4">
    <source>
        <dbReference type="Google" id="ProtNLM"/>
    </source>
</evidence>
<feature type="transmembrane region" description="Helical" evidence="1">
    <location>
        <begin position="21"/>
        <end position="41"/>
    </location>
</feature>
<dbReference type="AlphaFoldDB" id="A0A841K579"/>
<dbReference type="RefSeq" id="WP_050058256.1">
    <property type="nucleotide sequence ID" value="NZ_JACHEK010000009.1"/>
</dbReference>
<dbReference type="Pfam" id="PF14014">
    <property type="entry name" value="DUF4230"/>
    <property type="match status" value="1"/>
</dbReference>
<dbReference type="OrthoDB" id="154626at2"/>
<comment type="caution">
    <text evidence="2">The sequence shown here is derived from an EMBL/GenBank/DDBJ whole genome shotgun (WGS) entry which is preliminary data.</text>
</comment>
<evidence type="ECO:0000313" key="2">
    <source>
        <dbReference type="EMBL" id="MBB6146291.1"/>
    </source>
</evidence>
<keyword evidence="1" id="KW-0472">Membrane</keyword>